<feature type="domain" description="ABC transporter" evidence="4">
    <location>
        <begin position="2"/>
        <end position="232"/>
    </location>
</feature>
<dbReference type="InterPro" id="IPR003439">
    <property type="entry name" value="ABC_transporter-like_ATP-bd"/>
</dbReference>
<evidence type="ECO:0000313" key="6">
    <source>
        <dbReference type="Proteomes" id="UP000587760"/>
    </source>
</evidence>
<dbReference type="GO" id="GO:0016887">
    <property type="term" value="F:ATP hydrolysis activity"/>
    <property type="evidence" value="ECO:0007669"/>
    <property type="project" value="InterPro"/>
</dbReference>
<organism evidence="5 6">
    <name type="scientific">Spirochaeta isovalerica</name>
    <dbReference type="NCBI Taxonomy" id="150"/>
    <lineage>
        <taxon>Bacteria</taxon>
        <taxon>Pseudomonadati</taxon>
        <taxon>Spirochaetota</taxon>
        <taxon>Spirochaetia</taxon>
        <taxon>Spirochaetales</taxon>
        <taxon>Spirochaetaceae</taxon>
        <taxon>Spirochaeta</taxon>
    </lineage>
</organism>
<evidence type="ECO:0000256" key="3">
    <source>
        <dbReference type="ARBA" id="ARBA00022840"/>
    </source>
</evidence>
<dbReference type="SMART" id="SM00382">
    <property type="entry name" value="AAA"/>
    <property type="match status" value="1"/>
</dbReference>
<dbReference type="Pfam" id="PF00005">
    <property type="entry name" value="ABC_tran"/>
    <property type="match status" value="1"/>
</dbReference>
<dbReference type="RefSeq" id="WP_184746437.1">
    <property type="nucleotide sequence ID" value="NZ_JACHGJ010000003.1"/>
</dbReference>
<accession>A0A841RCB6</accession>
<dbReference type="PANTHER" id="PTHR42781">
    <property type="entry name" value="SPERMIDINE/PUTRESCINE IMPORT ATP-BINDING PROTEIN POTA"/>
    <property type="match status" value="1"/>
</dbReference>
<evidence type="ECO:0000256" key="2">
    <source>
        <dbReference type="ARBA" id="ARBA00022741"/>
    </source>
</evidence>
<evidence type="ECO:0000259" key="4">
    <source>
        <dbReference type="PROSITE" id="PS50893"/>
    </source>
</evidence>
<evidence type="ECO:0000256" key="1">
    <source>
        <dbReference type="ARBA" id="ARBA00022448"/>
    </source>
</evidence>
<dbReference type="InterPro" id="IPR027417">
    <property type="entry name" value="P-loop_NTPase"/>
</dbReference>
<dbReference type="PROSITE" id="PS00211">
    <property type="entry name" value="ABC_TRANSPORTER_1"/>
    <property type="match status" value="1"/>
</dbReference>
<comment type="caution">
    <text evidence="5">The sequence shown here is derived from an EMBL/GenBank/DDBJ whole genome shotgun (WGS) entry which is preliminary data.</text>
</comment>
<dbReference type="SUPFAM" id="SSF52540">
    <property type="entry name" value="P-loop containing nucleoside triphosphate hydrolases"/>
    <property type="match status" value="1"/>
</dbReference>
<reference evidence="5 6" key="1">
    <citation type="submission" date="2020-08" db="EMBL/GenBank/DDBJ databases">
        <title>Genomic Encyclopedia of Type Strains, Phase IV (KMG-IV): sequencing the most valuable type-strain genomes for metagenomic binning, comparative biology and taxonomic classification.</title>
        <authorList>
            <person name="Goeker M."/>
        </authorList>
    </citation>
    <scope>NUCLEOTIDE SEQUENCE [LARGE SCALE GENOMIC DNA]</scope>
    <source>
        <strain evidence="5 6">DSM 2461</strain>
    </source>
</reference>
<keyword evidence="2" id="KW-0547">Nucleotide-binding</keyword>
<sequence length="244" mass="27594">MVTLKDVTLDYGPEKQIFNSFDYTFDKGKIHGIIGKSGCGKTSLLYLTAGLIAPQRGNILIGGTEASPGRRDISMILQDFGLFPWKSCRENLALGLKLRKTDRHEIRVKIDKILTELDLKDRGDSYPANLSGGERQRLAIGRALILEPDLLLLDEPFSSLDAMTRELLQERLLTLKEKSGRSMTVIHVTHSIEEAVFLSDTIHILNSKGEMHRVENNPSGNRYRTSPDFFEHCVTVRRELERRS</sequence>
<keyword evidence="1" id="KW-0813">Transport</keyword>
<evidence type="ECO:0000313" key="5">
    <source>
        <dbReference type="EMBL" id="MBB6480308.1"/>
    </source>
</evidence>
<dbReference type="PROSITE" id="PS50893">
    <property type="entry name" value="ABC_TRANSPORTER_2"/>
    <property type="match status" value="1"/>
</dbReference>
<gene>
    <name evidence="5" type="ORF">HNR50_001971</name>
</gene>
<dbReference type="InterPro" id="IPR003593">
    <property type="entry name" value="AAA+_ATPase"/>
</dbReference>
<keyword evidence="6" id="KW-1185">Reference proteome</keyword>
<name>A0A841RCB6_9SPIO</name>
<dbReference type="AlphaFoldDB" id="A0A841RCB6"/>
<dbReference type="GO" id="GO:0005524">
    <property type="term" value="F:ATP binding"/>
    <property type="evidence" value="ECO:0007669"/>
    <property type="project" value="UniProtKB-KW"/>
</dbReference>
<dbReference type="InterPro" id="IPR017871">
    <property type="entry name" value="ABC_transporter-like_CS"/>
</dbReference>
<dbReference type="Proteomes" id="UP000587760">
    <property type="component" value="Unassembled WGS sequence"/>
</dbReference>
<dbReference type="PANTHER" id="PTHR42781:SF4">
    <property type="entry name" value="SPERMIDINE_PUTRESCINE IMPORT ATP-BINDING PROTEIN POTA"/>
    <property type="match status" value="1"/>
</dbReference>
<dbReference type="InterPro" id="IPR050093">
    <property type="entry name" value="ABC_SmlMolc_Importer"/>
</dbReference>
<dbReference type="Gene3D" id="3.40.50.300">
    <property type="entry name" value="P-loop containing nucleotide triphosphate hydrolases"/>
    <property type="match status" value="1"/>
</dbReference>
<proteinExistence type="predicted"/>
<dbReference type="EMBL" id="JACHGJ010000003">
    <property type="protein sequence ID" value="MBB6480308.1"/>
    <property type="molecule type" value="Genomic_DNA"/>
</dbReference>
<protein>
    <submittedName>
        <fullName evidence="5">NitT/TauT family transport system ATP-binding protein</fullName>
    </submittedName>
</protein>
<keyword evidence="3 5" id="KW-0067">ATP-binding</keyword>